<keyword evidence="2" id="KW-1185">Reference proteome</keyword>
<reference evidence="1" key="1">
    <citation type="submission" date="2022-04" db="EMBL/GenBank/DDBJ databases">
        <title>Jade perch genome.</title>
        <authorList>
            <person name="Chao B."/>
        </authorList>
    </citation>
    <scope>NUCLEOTIDE SEQUENCE</scope>
    <source>
        <strain evidence="1">CB-2022</strain>
    </source>
</reference>
<accession>A0ACB8WSK6</accession>
<protein>
    <submittedName>
        <fullName evidence="1">Uncharacterized protein</fullName>
    </submittedName>
</protein>
<dbReference type="EMBL" id="CM041536">
    <property type="protein sequence ID" value="KAI3370711.1"/>
    <property type="molecule type" value="Genomic_DNA"/>
</dbReference>
<evidence type="ECO:0000313" key="2">
    <source>
        <dbReference type="Proteomes" id="UP000831701"/>
    </source>
</evidence>
<name>A0ACB8WSK6_9TELE</name>
<sequence length="241" mass="27042">MMMVTVMMIGVREARILLCVGCDRPRIMCVGRAPGSPLRRQRTTTAPPPDRRHHPSAGDDEVRHRIGKRPTSAVGGMMCSQGFPPPHHKHTHTHKSHQGVHVPDNKGGEEDEEEEEVHVRELSRKRQEKTVQMMADHGDPCDGQEAAYCMNGGTCYKILSMNTLSCVCNENYKGSRCEHFQLFSISANAGEAGLIAAVVIIAILIFIVLAVVIYYICKMLKAKQQSQQNKQQQYWRVKPRV</sequence>
<dbReference type="Proteomes" id="UP000831701">
    <property type="component" value="Chromosome 6"/>
</dbReference>
<evidence type="ECO:0000313" key="1">
    <source>
        <dbReference type="EMBL" id="KAI3370711.1"/>
    </source>
</evidence>
<proteinExistence type="predicted"/>
<comment type="caution">
    <text evidence="1">The sequence shown here is derived from an EMBL/GenBank/DDBJ whole genome shotgun (WGS) entry which is preliminary data.</text>
</comment>
<organism evidence="1 2">
    <name type="scientific">Scortum barcoo</name>
    <name type="common">barcoo grunter</name>
    <dbReference type="NCBI Taxonomy" id="214431"/>
    <lineage>
        <taxon>Eukaryota</taxon>
        <taxon>Metazoa</taxon>
        <taxon>Chordata</taxon>
        <taxon>Craniata</taxon>
        <taxon>Vertebrata</taxon>
        <taxon>Euteleostomi</taxon>
        <taxon>Actinopterygii</taxon>
        <taxon>Neopterygii</taxon>
        <taxon>Teleostei</taxon>
        <taxon>Neoteleostei</taxon>
        <taxon>Acanthomorphata</taxon>
        <taxon>Eupercaria</taxon>
        <taxon>Centrarchiformes</taxon>
        <taxon>Terapontoidei</taxon>
        <taxon>Terapontidae</taxon>
        <taxon>Scortum</taxon>
    </lineage>
</organism>
<gene>
    <name evidence="1" type="ORF">L3Q82_007263</name>
</gene>